<proteinExistence type="predicted"/>
<dbReference type="EMBL" id="CM055103">
    <property type="protein sequence ID" value="KAJ7537097.1"/>
    <property type="molecule type" value="Genomic_DNA"/>
</dbReference>
<protein>
    <submittedName>
        <fullName evidence="1">Uncharacterized protein</fullName>
    </submittedName>
</protein>
<comment type="caution">
    <text evidence="1">The sequence shown here is derived from an EMBL/GenBank/DDBJ whole genome shotgun (WGS) entry which is preliminary data.</text>
</comment>
<dbReference type="Proteomes" id="UP001162992">
    <property type="component" value="Chromosome 12"/>
</dbReference>
<keyword evidence="2" id="KW-1185">Reference proteome</keyword>
<gene>
    <name evidence="1" type="ORF">O6H91_12G097200</name>
</gene>
<sequence>MSRFQDLARVTVGLALVAKESLEIAPSLMRLKAGDFEGSAALAARRILNAVTDSAGLSRGRAHKFKAKDMEEVNSGITRSNQTASKGSREEIKSIGSSLVENFSTTLPERSISVASTFNHILPLPVGGNGDTLDPALTEASDISNLNSLSSKQGITGDPRQDLVSEDEEITNERLLSKNQAEKLEEKPTVTKPVGHSLGHLSDDIAKESTLEPDFTASGHEESGDSKTEANSPFVAVKPSTIMDSSVQFSLKKRKTRERRVPSTPFGRVMGFAGLGAGLAWGSLQESVRKAWGGQKESEVGQSILSPFLSEKNAERLALGLCRMRGAALKLGQMLSIQDESLVPPQVLQALEIVRQGADVMPKRQLYRVLASQLGPDWRAQLESFEDEPLASASIGQVHRAILRDGTKVAMKVQYPGVADSIDSDIENVKRLLDYTNLIPEGLYLEHAIKVAKQELARECDYELEAANQKRFRELAVGIEGVYVPLVYDALCSKRVLTTQLVTGISIDKVAQLDQSVRDDVAARLLKLTLTELFEFRFMQTDPNWSNFLYDQQTDTINLIDFGAARDYPKHFVDNYLEMVLACANKDREKIIEMSCKLGFLTGKESNVMLDAHTEAALVVGLPFSNFGGHDFHFNNLTRRVSDLGATMLRHRLTPPPEEVYSLHRKLSGTFLACIKLRAVVHCREMLLEVYKNYKFADKDEEHDAGSLSIASA</sequence>
<reference evidence="2" key="1">
    <citation type="journal article" date="2024" name="Proc. Natl. Acad. Sci. U.S.A.">
        <title>Extraordinary preservation of gene collinearity over three hundred million years revealed in homosporous lycophytes.</title>
        <authorList>
            <person name="Li C."/>
            <person name="Wickell D."/>
            <person name="Kuo L.Y."/>
            <person name="Chen X."/>
            <person name="Nie B."/>
            <person name="Liao X."/>
            <person name="Peng D."/>
            <person name="Ji J."/>
            <person name="Jenkins J."/>
            <person name="Williams M."/>
            <person name="Shu S."/>
            <person name="Plott C."/>
            <person name="Barry K."/>
            <person name="Rajasekar S."/>
            <person name="Grimwood J."/>
            <person name="Han X."/>
            <person name="Sun S."/>
            <person name="Hou Z."/>
            <person name="He W."/>
            <person name="Dai G."/>
            <person name="Sun C."/>
            <person name="Schmutz J."/>
            <person name="Leebens-Mack J.H."/>
            <person name="Li F.W."/>
            <person name="Wang L."/>
        </authorList>
    </citation>
    <scope>NUCLEOTIDE SEQUENCE [LARGE SCALE GENOMIC DNA]</scope>
    <source>
        <strain evidence="2">cv. PW_Plant_1</strain>
    </source>
</reference>
<organism evidence="1 2">
    <name type="scientific">Diphasiastrum complanatum</name>
    <name type="common">Issler's clubmoss</name>
    <name type="synonym">Lycopodium complanatum</name>
    <dbReference type="NCBI Taxonomy" id="34168"/>
    <lineage>
        <taxon>Eukaryota</taxon>
        <taxon>Viridiplantae</taxon>
        <taxon>Streptophyta</taxon>
        <taxon>Embryophyta</taxon>
        <taxon>Tracheophyta</taxon>
        <taxon>Lycopodiopsida</taxon>
        <taxon>Lycopodiales</taxon>
        <taxon>Lycopodiaceae</taxon>
        <taxon>Lycopodioideae</taxon>
        <taxon>Diphasiastrum</taxon>
    </lineage>
</organism>
<accession>A0ACC2C561</accession>
<name>A0ACC2C561_DIPCM</name>
<evidence type="ECO:0000313" key="2">
    <source>
        <dbReference type="Proteomes" id="UP001162992"/>
    </source>
</evidence>
<evidence type="ECO:0000313" key="1">
    <source>
        <dbReference type="EMBL" id="KAJ7537097.1"/>
    </source>
</evidence>